<evidence type="ECO:0000256" key="1">
    <source>
        <dbReference type="ARBA" id="ARBA00008231"/>
    </source>
</evidence>
<comment type="similarity">
    <text evidence="1">Belongs to the ATP12 family.</text>
</comment>
<dbReference type="Gene3D" id="1.10.3580.10">
    <property type="entry name" value="ATP12 ATPase"/>
    <property type="match status" value="1"/>
</dbReference>
<sequence>MSQFPFMDEPEERDLNEVVRRAASSNPLPKRFYERAEAILEGSEYVLKLDGRVARTPARNVLQVSNRELAELIAQEWQSQGKEINPDTMPFTRIVNSTLDGVANRPEEVIADMVRYAGSDLVLYRSDGPARLVEMQQAAWNPVLEWHQQKSGASFLLAEGVMHVEQPEVSLNIIRDEVRGFESVLALAALHVMTTLTGSVLISLAHARNHLSSEAAWEAAHIDELYQEQVWGIDTEAHTRRKSRERDFLAASRIIQSLSV</sequence>
<protein>
    <submittedName>
        <fullName evidence="4">ATP12 family protein</fullName>
    </submittedName>
</protein>
<evidence type="ECO:0000256" key="2">
    <source>
        <dbReference type="ARBA" id="ARBA00022946"/>
    </source>
</evidence>
<name>A0ABV0BMF9_9HYPH</name>
<keyword evidence="2" id="KW-0809">Transit peptide</keyword>
<evidence type="ECO:0000256" key="3">
    <source>
        <dbReference type="ARBA" id="ARBA00023186"/>
    </source>
</evidence>
<dbReference type="Pfam" id="PF07542">
    <property type="entry name" value="ATP12"/>
    <property type="match status" value="1"/>
</dbReference>
<dbReference type="EMBL" id="JBBYXI010000002">
    <property type="protein sequence ID" value="MEN3930997.1"/>
    <property type="molecule type" value="Genomic_DNA"/>
</dbReference>
<gene>
    <name evidence="4" type="ORF">WJT86_07995</name>
</gene>
<accession>A0ABV0BMF9</accession>
<dbReference type="Gene3D" id="3.30.2180.10">
    <property type="entry name" value="ATP12-like"/>
    <property type="match status" value="1"/>
</dbReference>
<organism evidence="4 5">
    <name type="scientific">Hohaiivirga grylli</name>
    <dbReference type="NCBI Taxonomy" id="3133970"/>
    <lineage>
        <taxon>Bacteria</taxon>
        <taxon>Pseudomonadati</taxon>
        <taxon>Pseudomonadota</taxon>
        <taxon>Alphaproteobacteria</taxon>
        <taxon>Hyphomicrobiales</taxon>
        <taxon>Methylobacteriaceae</taxon>
        <taxon>Hohaiivirga</taxon>
    </lineage>
</organism>
<comment type="caution">
    <text evidence="4">The sequence shown here is derived from an EMBL/GenBank/DDBJ whole genome shotgun (WGS) entry which is preliminary data.</text>
</comment>
<dbReference type="RefSeq" id="WP_346337015.1">
    <property type="nucleotide sequence ID" value="NZ_JBBYXI010000002.1"/>
</dbReference>
<proteinExistence type="inferred from homology"/>
<dbReference type="SUPFAM" id="SSF160909">
    <property type="entry name" value="ATP12-like"/>
    <property type="match status" value="1"/>
</dbReference>
<evidence type="ECO:0000313" key="4">
    <source>
        <dbReference type="EMBL" id="MEN3930997.1"/>
    </source>
</evidence>
<dbReference type="InterPro" id="IPR042272">
    <property type="entry name" value="ATP12_ATP_synth-F1-assembly_N"/>
</dbReference>
<dbReference type="InterPro" id="IPR023335">
    <property type="entry name" value="ATP12_ortho_dom_sf"/>
</dbReference>
<dbReference type="Proteomes" id="UP001418637">
    <property type="component" value="Unassembled WGS sequence"/>
</dbReference>
<dbReference type="PANTHER" id="PTHR21013">
    <property type="entry name" value="ATP SYNTHASE MITOCHONDRIAL F1 COMPLEX ASSEMBLY FACTOR 2/ATP12 PROTEIN, MITOCHONDRIAL PRECURSOR"/>
    <property type="match status" value="1"/>
</dbReference>
<reference evidence="4 5" key="1">
    <citation type="submission" date="2024-04" db="EMBL/GenBank/DDBJ databases">
        <title>A novel species isolated from cricket.</title>
        <authorList>
            <person name="Wang H.-C."/>
        </authorList>
    </citation>
    <scope>NUCLEOTIDE SEQUENCE [LARGE SCALE GENOMIC DNA]</scope>
    <source>
        <strain evidence="4 5">WL0021</strain>
    </source>
</reference>
<keyword evidence="3" id="KW-0143">Chaperone</keyword>
<keyword evidence="5" id="KW-1185">Reference proteome</keyword>
<evidence type="ECO:0000313" key="5">
    <source>
        <dbReference type="Proteomes" id="UP001418637"/>
    </source>
</evidence>
<dbReference type="PANTHER" id="PTHR21013:SF10">
    <property type="entry name" value="ATP SYNTHASE MITOCHONDRIAL F1 COMPLEX ASSEMBLY FACTOR 2"/>
    <property type="match status" value="1"/>
</dbReference>
<dbReference type="InterPro" id="IPR011419">
    <property type="entry name" value="ATP12_ATP_synth-F1-assembly"/>
</dbReference>